<dbReference type="STRING" id="69332.A0A388M0Y9"/>
<comment type="similarity">
    <text evidence="2">Belongs to the glycosyltransferase 34 family.</text>
</comment>
<dbReference type="PANTHER" id="PTHR31311:SF44">
    <property type="entry name" value="GLYCOSYLTRANSFERASE 2-RELATED"/>
    <property type="match status" value="1"/>
</dbReference>
<dbReference type="Gramene" id="GBG88240">
    <property type="protein sequence ID" value="GBG88240"/>
    <property type="gene ID" value="CBR_g46807"/>
</dbReference>
<evidence type="ECO:0000256" key="3">
    <source>
        <dbReference type="ARBA" id="ARBA00022676"/>
    </source>
</evidence>
<name>A0A388M0Y9_CHABU</name>
<dbReference type="PANTHER" id="PTHR31311">
    <property type="entry name" value="XYLOGLUCAN 6-XYLOSYLTRANSFERASE 5-RELATED-RELATED"/>
    <property type="match status" value="1"/>
</dbReference>
<reference evidence="5 6" key="1">
    <citation type="journal article" date="2018" name="Cell">
        <title>The Chara Genome: Secondary Complexity and Implications for Plant Terrestrialization.</title>
        <authorList>
            <person name="Nishiyama T."/>
            <person name="Sakayama H."/>
            <person name="Vries J.D."/>
            <person name="Buschmann H."/>
            <person name="Saint-Marcoux D."/>
            <person name="Ullrich K.K."/>
            <person name="Haas F.B."/>
            <person name="Vanderstraeten L."/>
            <person name="Becker D."/>
            <person name="Lang D."/>
            <person name="Vosolsobe S."/>
            <person name="Rombauts S."/>
            <person name="Wilhelmsson P.K.I."/>
            <person name="Janitza P."/>
            <person name="Kern R."/>
            <person name="Heyl A."/>
            <person name="Rumpler F."/>
            <person name="Villalobos L.I.A.C."/>
            <person name="Clay J.M."/>
            <person name="Skokan R."/>
            <person name="Toyoda A."/>
            <person name="Suzuki Y."/>
            <person name="Kagoshima H."/>
            <person name="Schijlen E."/>
            <person name="Tajeshwar N."/>
            <person name="Catarino B."/>
            <person name="Hetherington A.J."/>
            <person name="Saltykova A."/>
            <person name="Bonnot C."/>
            <person name="Breuninger H."/>
            <person name="Symeonidi A."/>
            <person name="Radhakrishnan G.V."/>
            <person name="Van Nieuwerburgh F."/>
            <person name="Deforce D."/>
            <person name="Chang C."/>
            <person name="Karol K.G."/>
            <person name="Hedrich R."/>
            <person name="Ulvskov P."/>
            <person name="Glockner G."/>
            <person name="Delwiche C.F."/>
            <person name="Petrasek J."/>
            <person name="Van de Peer Y."/>
            <person name="Friml J."/>
            <person name="Beilby M."/>
            <person name="Dolan L."/>
            <person name="Kohara Y."/>
            <person name="Sugano S."/>
            <person name="Fujiyama A."/>
            <person name="Delaux P.-M."/>
            <person name="Quint M."/>
            <person name="TheiBen G."/>
            <person name="Hagemann M."/>
            <person name="Harholt J."/>
            <person name="Dunand C."/>
            <person name="Zachgo S."/>
            <person name="Langdale J."/>
            <person name="Maumus F."/>
            <person name="Straeten D.V.D."/>
            <person name="Gould S.B."/>
            <person name="Rensing S.A."/>
        </authorList>
    </citation>
    <scope>NUCLEOTIDE SEQUENCE [LARGE SCALE GENOMIC DNA]</scope>
    <source>
        <strain evidence="5 6">S276</strain>
    </source>
</reference>
<dbReference type="GO" id="GO:0000139">
    <property type="term" value="C:Golgi membrane"/>
    <property type="evidence" value="ECO:0007669"/>
    <property type="project" value="UniProtKB-SubCell"/>
</dbReference>
<evidence type="ECO:0000256" key="1">
    <source>
        <dbReference type="ARBA" id="ARBA00004323"/>
    </source>
</evidence>
<dbReference type="Pfam" id="PF05637">
    <property type="entry name" value="Glyco_transf_34"/>
    <property type="match status" value="1"/>
</dbReference>
<keyword evidence="3" id="KW-0328">Glycosyltransferase</keyword>
<sequence length="351" mass="39412">MGRSPRVIRGVSRSTLPGRVVPGVNAYAQEETGKLWVGWNGLRSISERSSYFGGDNDVERVVGGGPRVLLISASQPGCATRYGDYVTMRALKNKMDYANRHGMDVAFALEKHVSGGHRVDGLHNKISVINRTIASRPDYDWYVWMDSDTIIADMDFEIPWSNYVDRSLVIWGTHTDFNKVVEESSYLSINSGVVFFRNTPVIQSLFHSLKTIWAAGFDSAYLTLSRVVLGMPPYASDQSTLMYLLATQPGKWRNEVQFVSYEYAINLYWRDPNVSSYTKTSWVGDGVTPPFVVHFCGCELCWTENEHSPECLAAFDKVYNFADDQVLAQAGLRHVNLSSPFVIDINRSTSL</sequence>
<dbReference type="OrthoDB" id="205108at2759"/>
<evidence type="ECO:0000313" key="5">
    <source>
        <dbReference type="EMBL" id="GBG88240.1"/>
    </source>
</evidence>
<dbReference type="AlphaFoldDB" id="A0A388M0Y9"/>
<gene>
    <name evidence="5" type="ORF">CBR_g46807</name>
</gene>
<protein>
    <recommendedName>
        <fullName evidence="7">GT34-family glycosyltransferase</fullName>
    </recommendedName>
</protein>
<evidence type="ECO:0000256" key="2">
    <source>
        <dbReference type="ARBA" id="ARBA00005664"/>
    </source>
</evidence>
<evidence type="ECO:0008006" key="7">
    <source>
        <dbReference type="Google" id="ProtNLM"/>
    </source>
</evidence>
<accession>A0A388M0Y9</accession>
<comment type="caution">
    <text evidence="5">The sequence shown here is derived from an EMBL/GenBank/DDBJ whole genome shotgun (WGS) entry which is preliminary data.</text>
</comment>
<proteinExistence type="inferred from homology"/>
<evidence type="ECO:0000256" key="4">
    <source>
        <dbReference type="ARBA" id="ARBA00022679"/>
    </source>
</evidence>
<dbReference type="GO" id="GO:0016757">
    <property type="term" value="F:glycosyltransferase activity"/>
    <property type="evidence" value="ECO:0007669"/>
    <property type="project" value="UniProtKB-KW"/>
</dbReference>
<keyword evidence="4" id="KW-0808">Transferase</keyword>
<keyword evidence="6" id="KW-1185">Reference proteome</keyword>
<comment type="subcellular location">
    <subcellularLocation>
        <location evidence="1">Golgi apparatus membrane</location>
        <topology evidence="1">Single-pass type II membrane protein</topology>
    </subcellularLocation>
</comment>
<dbReference type="InterPro" id="IPR029044">
    <property type="entry name" value="Nucleotide-diphossugar_trans"/>
</dbReference>
<dbReference type="SUPFAM" id="SSF53448">
    <property type="entry name" value="Nucleotide-diphospho-sugar transferases"/>
    <property type="match status" value="1"/>
</dbReference>
<dbReference type="OMA" id="QQRATWL"/>
<dbReference type="Gene3D" id="3.90.550.10">
    <property type="entry name" value="Spore Coat Polysaccharide Biosynthesis Protein SpsA, Chain A"/>
    <property type="match status" value="1"/>
</dbReference>
<dbReference type="EMBL" id="BFEA01000659">
    <property type="protein sequence ID" value="GBG88240.1"/>
    <property type="molecule type" value="Genomic_DNA"/>
</dbReference>
<organism evidence="5 6">
    <name type="scientific">Chara braunii</name>
    <name type="common">Braun's stonewort</name>
    <dbReference type="NCBI Taxonomy" id="69332"/>
    <lineage>
        <taxon>Eukaryota</taxon>
        <taxon>Viridiplantae</taxon>
        <taxon>Streptophyta</taxon>
        <taxon>Charophyceae</taxon>
        <taxon>Charales</taxon>
        <taxon>Characeae</taxon>
        <taxon>Chara</taxon>
    </lineage>
</organism>
<evidence type="ECO:0000313" key="6">
    <source>
        <dbReference type="Proteomes" id="UP000265515"/>
    </source>
</evidence>
<dbReference type="InterPro" id="IPR008630">
    <property type="entry name" value="Glyco_trans_34"/>
</dbReference>
<dbReference type="Proteomes" id="UP000265515">
    <property type="component" value="Unassembled WGS sequence"/>
</dbReference>